<feature type="compositionally biased region" description="Low complexity" evidence="2">
    <location>
        <begin position="328"/>
        <end position="343"/>
    </location>
</feature>
<evidence type="ECO:0000256" key="2">
    <source>
        <dbReference type="SAM" id="MobiDB-lite"/>
    </source>
</evidence>
<proteinExistence type="predicted"/>
<dbReference type="AlphaFoldDB" id="A0A382AFV4"/>
<gene>
    <name evidence="4" type="ORF">METZ01_LOCUS153294</name>
</gene>
<evidence type="ECO:0000256" key="3">
    <source>
        <dbReference type="SAM" id="Phobius"/>
    </source>
</evidence>
<feature type="coiled-coil region" evidence="1">
    <location>
        <begin position="62"/>
        <end position="135"/>
    </location>
</feature>
<accession>A0A382AFV4</accession>
<keyword evidence="1" id="KW-0175">Coiled coil</keyword>
<sequence length="392" mass="45975">MATGLLVSVVVALLTLDGIAHAQPVPQVERQPEIQSEDLEAFESRRLKEIEEEEHSGEIHIEDEKAQMAQELEGARDRLNQQIEQQKLQMDQELDELRDLIKLEQENDAYLIGRREELSRQQAQLDQVIEECGNQGEACSVLFGGSYETESSIESGMLVTRMNISDRERQLEADLLGRTRNMMDDHNGRLDGFRRERDNTLERMEEDHRQQTNTLHRQHQDNIQSMKDLLNNELRMRGEEDMRREQMEMERDRMERETEMREKEGEERREMEREQMERESEMREKEGEERREMERERMEREEEMRREQMEQEAEMRQEQMELDRQRMQSGQPGVQPVGGKSPQSGPSRGLFSNRAAGEATSGIDNIMDPTMLTIIGIALTVFTTGMTLFRGN</sequence>
<name>A0A382AFV4_9ZZZZ</name>
<keyword evidence="3" id="KW-0472">Membrane</keyword>
<keyword evidence="3" id="KW-1133">Transmembrane helix</keyword>
<organism evidence="4">
    <name type="scientific">marine metagenome</name>
    <dbReference type="NCBI Taxonomy" id="408172"/>
    <lineage>
        <taxon>unclassified sequences</taxon>
        <taxon>metagenomes</taxon>
        <taxon>ecological metagenomes</taxon>
    </lineage>
</organism>
<dbReference type="EMBL" id="UINC01025237">
    <property type="protein sequence ID" value="SVB00440.1"/>
    <property type="molecule type" value="Genomic_DNA"/>
</dbReference>
<protein>
    <submittedName>
        <fullName evidence="4">Uncharacterized protein</fullName>
    </submittedName>
</protein>
<feature type="region of interest" description="Disordered" evidence="2">
    <location>
        <begin position="241"/>
        <end position="353"/>
    </location>
</feature>
<keyword evidence="3" id="KW-0812">Transmembrane</keyword>
<evidence type="ECO:0000256" key="1">
    <source>
        <dbReference type="SAM" id="Coils"/>
    </source>
</evidence>
<feature type="transmembrane region" description="Helical" evidence="3">
    <location>
        <begin position="371"/>
        <end position="389"/>
    </location>
</feature>
<reference evidence="4" key="1">
    <citation type="submission" date="2018-05" db="EMBL/GenBank/DDBJ databases">
        <authorList>
            <person name="Lanie J.A."/>
            <person name="Ng W.-L."/>
            <person name="Kazmierczak K.M."/>
            <person name="Andrzejewski T.M."/>
            <person name="Davidsen T.M."/>
            <person name="Wayne K.J."/>
            <person name="Tettelin H."/>
            <person name="Glass J.I."/>
            <person name="Rusch D."/>
            <person name="Podicherti R."/>
            <person name="Tsui H.-C.T."/>
            <person name="Winkler M.E."/>
        </authorList>
    </citation>
    <scope>NUCLEOTIDE SEQUENCE</scope>
</reference>
<feature type="compositionally biased region" description="Basic and acidic residues" evidence="2">
    <location>
        <begin position="241"/>
        <end position="326"/>
    </location>
</feature>
<evidence type="ECO:0000313" key="4">
    <source>
        <dbReference type="EMBL" id="SVB00440.1"/>
    </source>
</evidence>